<protein>
    <submittedName>
        <fullName evidence="2">Uncharacterized protein</fullName>
    </submittedName>
</protein>
<evidence type="ECO:0000256" key="1">
    <source>
        <dbReference type="SAM" id="MobiDB-lite"/>
    </source>
</evidence>
<evidence type="ECO:0000313" key="2">
    <source>
        <dbReference type="EMBL" id="JAG64388.1"/>
    </source>
</evidence>
<sequence>MAVEQVESEQSPTSPPQEDQGLPQLETADNIKQTPELSTSDDADDQYSRPGARDTESVISNRLADDACSVESDFSLCEKGAYEARHQLQEIYGPAFPGLPALHDLAWNANRRIVHDVYVLKSTSVCTYVYVLSLRYLV</sequence>
<feature type="region of interest" description="Disordered" evidence="1">
    <location>
        <begin position="1"/>
        <end position="58"/>
    </location>
</feature>
<organism evidence="2">
    <name type="scientific">Lygus hesperus</name>
    <name type="common">Western plant bug</name>
    <dbReference type="NCBI Taxonomy" id="30085"/>
    <lineage>
        <taxon>Eukaryota</taxon>
        <taxon>Metazoa</taxon>
        <taxon>Ecdysozoa</taxon>
        <taxon>Arthropoda</taxon>
        <taxon>Hexapoda</taxon>
        <taxon>Insecta</taxon>
        <taxon>Pterygota</taxon>
        <taxon>Neoptera</taxon>
        <taxon>Paraneoptera</taxon>
        <taxon>Hemiptera</taxon>
        <taxon>Heteroptera</taxon>
        <taxon>Panheteroptera</taxon>
        <taxon>Cimicomorpha</taxon>
        <taxon>Miridae</taxon>
        <taxon>Mirini</taxon>
        <taxon>Lygus</taxon>
    </lineage>
</organism>
<name>A0A0K8TFM4_LYGHE</name>
<proteinExistence type="predicted"/>
<accession>A0A0K8TFM4</accession>
<reference evidence="2" key="1">
    <citation type="submission" date="2014-09" db="EMBL/GenBank/DDBJ databases">
        <authorList>
            <person name="Magalhaes I.L.F."/>
            <person name="Oliveira U."/>
            <person name="Santos F.R."/>
            <person name="Vidigal T.H.D.A."/>
            <person name="Brescovit A.D."/>
            <person name="Santos A.J."/>
        </authorList>
    </citation>
    <scope>NUCLEOTIDE SEQUENCE</scope>
</reference>
<dbReference type="EMBL" id="GBRD01001433">
    <property type="protein sequence ID" value="JAG64388.1"/>
    <property type="molecule type" value="Transcribed_RNA"/>
</dbReference>
<dbReference type="AlphaFoldDB" id="A0A0K8TFM4"/>